<comment type="caution">
    <text evidence="2">The sequence shown here is derived from an EMBL/GenBank/DDBJ whole genome shotgun (WGS) entry which is preliminary data.</text>
</comment>
<feature type="region of interest" description="Disordered" evidence="1">
    <location>
        <begin position="51"/>
        <end position="126"/>
    </location>
</feature>
<evidence type="ECO:0000313" key="2">
    <source>
        <dbReference type="EMBL" id="OGZ18540.1"/>
    </source>
</evidence>
<dbReference type="AlphaFoldDB" id="A0A1G2DZP6"/>
<name>A0A1G2DZP6_9BACT</name>
<proteinExistence type="predicted"/>
<feature type="compositionally biased region" description="Acidic residues" evidence="1">
    <location>
        <begin position="73"/>
        <end position="111"/>
    </location>
</feature>
<feature type="compositionally biased region" description="Polar residues" evidence="1">
    <location>
        <begin position="58"/>
        <end position="68"/>
    </location>
</feature>
<evidence type="ECO:0000313" key="3">
    <source>
        <dbReference type="Proteomes" id="UP000176662"/>
    </source>
</evidence>
<accession>A0A1G2DZP6</accession>
<organism evidence="2 3">
    <name type="scientific">Candidatus Nealsonbacteria bacterium RBG_13_38_11</name>
    <dbReference type="NCBI Taxonomy" id="1801662"/>
    <lineage>
        <taxon>Bacteria</taxon>
        <taxon>Candidatus Nealsoniibacteriota</taxon>
    </lineage>
</organism>
<gene>
    <name evidence="2" type="ORF">A2Z68_00835</name>
</gene>
<protein>
    <submittedName>
        <fullName evidence="2">Uncharacterized protein</fullName>
    </submittedName>
</protein>
<evidence type="ECO:0000256" key="1">
    <source>
        <dbReference type="SAM" id="MobiDB-lite"/>
    </source>
</evidence>
<dbReference type="EMBL" id="MHLX01000030">
    <property type="protein sequence ID" value="OGZ18540.1"/>
    <property type="molecule type" value="Genomic_DNA"/>
</dbReference>
<sequence length="126" mass="14065">MFIENGIANIQEIVTEKLTAKKARLDKIEMVDQNTGEIYCTWVQDGEWIKEKGECDNPESTSEPSAPNTVPDETIDDNIPPEETLPEEIVPEETPEETSDNEEIISEETPSEESGSLAEEILPDSQ</sequence>
<reference evidence="2 3" key="1">
    <citation type="journal article" date="2016" name="Nat. Commun.">
        <title>Thousands of microbial genomes shed light on interconnected biogeochemical processes in an aquifer system.</title>
        <authorList>
            <person name="Anantharaman K."/>
            <person name="Brown C.T."/>
            <person name="Hug L.A."/>
            <person name="Sharon I."/>
            <person name="Castelle C.J."/>
            <person name="Probst A.J."/>
            <person name="Thomas B.C."/>
            <person name="Singh A."/>
            <person name="Wilkins M.J."/>
            <person name="Karaoz U."/>
            <person name="Brodie E.L."/>
            <person name="Williams K.H."/>
            <person name="Hubbard S.S."/>
            <person name="Banfield J.F."/>
        </authorList>
    </citation>
    <scope>NUCLEOTIDE SEQUENCE [LARGE SCALE GENOMIC DNA]</scope>
</reference>
<dbReference type="Proteomes" id="UP000176662">
    <property type="component" value="Unassembled WGS sequence"/>
</dbReference>